<dbReference type="EMBL" id="JADFTT010005735">
    <property type="protein sequence ID" value="KAG5742590.1"/>
    <property type="molecule type" value="Genomic_DNA"/>
</dbReference>
<gene>
    <name evidence="1" type="ORF">H9Q72_014554</name>
</gene>
<reference evidence="1" key="2">
    <citation type="submission" date="2020-10" db="EMBL/GenBank/DDBJ databases">
        <authorList>
            <person name="Peck L.D."/>
            <person name="Nowell R.W."/>
            <person name="Flood J."/>
            <person name="Ryan M.J."/>
            <person name="Barraclough T.G."/>
        </authorList>
    </citation>
    <scope>NUCLEOTIDE SEQUENCE</scope>
    <source>
        <strain evidence="1">IMI 127659i</strain>
    </source>
</reference>
<evidence type="ECO:0000313" key="1">
    <source>
        <dbReference type="EMBL" id="KAG5742590.1"/>
    </source>
</evidence>
<feature type="non-terminal residue" evidence="1">
    <location>
        <position position="107"/>
    </location>
</feature>
<keyword evidence="2" id="KW-1185">Reference proteome</keyword>
<dbReference type="OrthoDB" id="5014592at2759"/>
<dbReference type="AlphaFoldDB" id="A0A9P7L109"/>
<comment type="caution">
    <text evidence="1">The sequence shown here is derived from an EMBL/GenBank/DDBJ whole genome shotgun (WGS) entry which is preliminary data.</text>
</comment>
<evidence type="ECO:0000313" key="2">
    <source>
        <dbReference type="Proteomes" id="UP000750502"/>
    </source>
</evidence>
<dbReference type="Proteomes" id="UP000750502">
    <property type="component" value="Unassembled WGS sequence"/>
</dbReference>
<accession>A0A9P7L109</accession>
<protein>
    <submittedName>
        <fullName evidence="1">Uncharacterized protein</fullName>
    </submittedName>
</protein>
<reference evidence="1" key="1">
    <citation type="journal article" date="2020" name="bioRxiv">
        <title>Historical genomics reveals the evolutionary mechanisms behind multiple outbreaks of the host-specific coffee wilt pathogen Fusarium xylarioides.</title>
        <authorList>
            <person name="Peck D."/>
            <person name="Nowell R.W."/>
            <person name="Flood J."/>
            <person name="Ryan M.J."/>
            <person name="Barraclough T.G."/>
        </authorList>
    </citation>
    <scope>NUCLEOTIDE SEQUENCE</scope>
    <source>
        <strain evidence="1">IMI 127659i</strain>
    </source>
</reference>
<organism evidence="1 2">
    <name type="scientific">Fusarium xylarioides</name>
    <dbReference type="NCBI Taxonomy" id="221167"/>
    <lineage>
        <taxon>Eukaryota</taxon>
        <taxon>Fungi</taxon>
        <taxon>Dikarya</taxon>
        <taxon>Ascomycota</taxon>
        <taxon>Pezizomycotina</taxon>
        <taxon>Sordariomycetes</taxon>
        <taxon>Hypocreomycetidae</taxon>
        <taxon>Hypocreales</taxon>
        <taxon>Nectriaceae</taxon>
        <taxon>Fusarium</taxon>
        <taxon>Fusarium fujikuroi species complex</taxon>
    </lineage>
</organism>
<name>A0A9P7L109_9HYPO</name>
<proteinExistence type="predicted"/>
<sequence length="107" mass="12743">MERAHIEGDSQMRFAQPDTAFPNAEITLQRAKHFNRHSWEKSATVQRCGLDFEQYFSCNEHLQQPRNAFREFDLPLHTEFIQREDPVWRLLVIDGFAGHVSFAFREY</sequence>